<dbReference type="Proteomes" id="UP001153069">
    <property type="component" value="Unassembled WGS sequence"/>
</dbReference>
<dbReference type="AlphaFoldDB" id="A0A9N8H8H6"/>
<evidence type="ECO:0000313" key="3">
    <source>
        <dbReference type="Proteomes" id="UP001153069"/>
    </source>
</evidence>
<dbReference type="EMBL" id="CAICTM010000159">
    <property type="protein sequence ID" value="CAB9503260.1"/>
    <property type="molecule type" value="Genomic_DNA"/>
</dbReference>
<dbReference type="OrthoDB" id="48123at2759"/>
<keyword evidence="1" id="KW-0175">Coiled coil</keyword>
<accession>A0A9N8H8H6</accession>
<name>A0A9N8H8H6_9STRA</name>
<evidence type="ECO:0000313" key="2">
    <source>
        <dbReference type="EMBL" id="CAB9503260.1"/>
    </source>
</evidence>
<keyword evidence="3" id="KW-1185">Reference proteome</keyword>
<dbReference type="CDD" id="cd14809">
    <property type="entry name" value="bZIP_AUREO-like"/>
    <property type="match status" value="1"/>
</dbReference>
<comment type="caution">
    <text evidence="2">The sequence shown here is derived from an EMBL/GenBank/DDBJ whole genome shotgun (WGS) entry which is preliminary data.</text>
</comment>
<proteinExistence type="predicted"/>
<protein>
    <recommendedName>
        <fullName evidence="4">BZIP domain-containing protein</fullName>
    </recommendedName>
</protein>
<evidence type="ECO:0000256" key="1">
    <source>
        <dbReference type="SAM" id="Coils"/>
    </source>
</evidence>
<evidence type="ECO:0008006" key="4">
    <source>
        <dbReference type="Google" id="ProtNLM"/>
    </source>
</evidence>
<reference evidence="2" key="1">
    <citation type="submission" date="2020-06" db="EMBL/GenBank/DDBJ databases">
        <authorList>
            <consortium name="Plant Systems Biology data submission"/>
        </authorList>
    </citation>
    <scope>NUCLEOTIDE SEQUENCE</scope>
    <source>
        <strain evidence="2">D6</strain>
    </source>
</reference>
<sequence>MSTTTATASIIEQPVVAPHSSAVDDAAYMSFSGLLEGDLYDDELNEISTLFAPAVSDDEMSDKASSSPVPSVDYDENHPGTQVAVAAAAIDSALQAVDPVKIVTTVVPTPVVPNPVLPAAVVPTPVLSNSASATTTNNKRTLDQAMPEAPVTQLKRRITLSSSCGSLTGLSVKAAALVAAPVSPTSVAAAPIVPSSPTLAPAPVASAPKIPSVTPSEPTATTTITTTTTPATTTTTTTTAKKTTKKVKTSTITIRQGMTPEEKAKACRERNREHARKTRLRKKAYVDELKRSLNEVVEERDAAKALEEQKARILEQNRDVRFQVMQDFVNLRGNNEQSPQRWAAILVPEEFQLKLPVTDYQTMVAAKPELNALPGQQVLASVPDVMADAGFFSAFLQSLGNSSDDETASPIFFSYNCDRDTFLMDGCQAMFDFHGTSCGAVHQGAPSELVMSGTFRATFCPDTNRLRAAQIMFDTGSIRFQLEHMKQQAAVVKSEPASN</sequence>
<organism evidence="2 3">
    <name type="scientific">Seminavis robusta</name>
    <dbReference type="NCBI Taxonomy" id="568900"/>
    <lineage>
        <taxon>Eukaryota</taxon>
        <taxon>Sar</taxon>
        <taxon>Stramenopiles</taxon>
        <taxon>Ochrophyta</taxon>
        <taxon>Bacillariophyta</taxon>
        <taxon>Bacillariophyceae</taxon>
        <taxon>Bacillariophycidae</taxon>
        <taxon>Naviculales</taxon>
        <taxon>Naviculaceae</taxon>
        <taxon>Seminavis</taxon>
    </lineage>
</organism>
<gene>
    <name evidence="2" type="ORF">SEMRO_160_G072260.1</name>
</gene>
<feature type="coiled-coil region" evidence="1">
    <location>
        <begin position="286"/>
        <end position="323"/>
    </location>
</feature>